<sequence>MMAVSDHRHILEGYMERKCTLICVEVEKKTILKITPILSDLNLSVISRLVYCKSSISDHAASKACFIGSLKVGVPVLRMGNL</sequence>
<keyword evidence="2" id="KW-1185">Reference proteome</keyword>
<accession>A0ABN7NE94</accession>
<comment type="caution">
    <text evidence="1">The sequence shown here is derived from an EMBL/GenBank/DDBJ whole genome shotgun (WGS) entry which is preliminary data.</text>
</comment>
<reference evidence="1" key="1">
    <citation type="submission" date="2021-03" db="EMBL/GenBank/DDBJ databases">
        <authorList>
            <person name="Tran Van P."/>
        </authorList>
    </citation>
    <scope>NUCLEOTIDE SEQUENCE</scope>
</reference>
<name>A0ABN7NE94_TIMPD</name>
<proteinExistence type="predicted"/>
<dbReference type="Proteomes" id="UP001153148">
    <property type="component" value="Unassembled WGS sequence"/>
</dbReference>
<gene>
    <name evidence="1" type="ORF">TPAB3V08_LOCUS1191</name>
</gene>
<evidence type="ECO:0000313" key="1">
    <source>
        <dbReference type="EMBL" id="CAG2054158.1"/>
    </source>
</evidence>
<evidence type="ECO:0000313" key="2">
    <source>
        <dbReference type="Proteomes" id="UP001153148"/>
    </source>
</evidence>
<protein>
    <submittedName>
        <fullName evidence="1">Uncharacterized protein</fullName>
    </submittedName>
</protein>
<organism evidence="1 2">
    <name type="scientific">Timema podura</name>
    <name type="common">Walking stick</name>
    <dbReference type="NCBI Taxonomy" id="61482"/>
    <lineage>
        <taxon>Eukaryota</taxon>
        <taxon>Metazoa</taxon>
        <taxon>Ecdysozoa</taxon>
        <taxon>Arthropoda</taxon>
        <taxon>Hexapoda</taxon>
        <taxon>Insecta</taxon>
        <taxon>Pterygota</taxon>
        <taxon>Neoptera</taxon>
        <taxon>Polyneoptera</taxon>
        <taxon>Phasmatodea</taxon>
        <taxon>Timematodea</taxon>
        <taxon>Timematoidea</taxon>
        <taxon>Timematidae</taxon>
        <taxon>Timema</taxon>
    </lineage>
</organism>
<dbReference type="EMBL" id="CAJPIN010001028">
    <property type="protein sequence ID" value="CAG2054158.1"/>
    <property type="molecule type" value="Genomic_DNA"/>
</dbReference>